<comment type="caution">
    <text evidence="1">The sequence shown here is derived from an EMBL/GenBank/DDBJ whole genome shotgun (WGS) entry which is preliminary data.</text>
</comment>
<dbReference type="AlphaFoldDB" id="A0AAD7IHS4"/>
<gene>
    <name evidence="1" type="ORF">DFH07DRAFT_943194</name>
</gene>
<protein>
    <recommendedName>
        <fullName evidence="3">F-box domain-containing protein</fullName>
    </recommendedName>
</protein>
<dbReference type="Proteomes" id="UP001215280">
    <property type="component" value="Unassembled WGS sequence"/>
</dbReference>
<dbReference type="SUPFAM" id="SSF52047">
    <property type="entry name" value="RNI-like"/>
    <property type="match status" value="1"/>
</dbReference>
<evidence type="ECO:0000313" key="1">
    <source>
        <dbReference type="EMBL" id="KAJ7743232.1"/>
    </source>
</evidence>
<organism evidence="1 2">
    <name type="scientific">Mycena maculata</name>
    <dbReference type="NCBI Taxonomy" id="230809"/>
    <lineage>
        <taxon>Eukaryota</taxon>
        <taxon>Fungi</taxon>
        <taxon>Dikarya</taxon>
        <taxon>Basidiomycota</taxon>
        <taxon>Agaricomycotina</taxon>
        <taxon>Agaricomycetes</taxon>
        <taxon>Agaricomycetidae</taxon>
        <taxon>Agaricales</taxon>
        <taxon>Marasmiineae</taxon>
        <taxon>Mycenaceae</taxon>
        <taxon>Mycena</taxon>
    </lineage>
</organism>
<accession>A0AAD7IHS4</accession>
<evidence type="ECO:0008006" key="3">
    <source>
        <dbReference type="Google" id="ProtNLM"/>
    </source>
</evidence>
<dbReference type="EMBL" id="JARJLG010000113">
    <property type="protein sequence ID" value="KAJ7743232.1"/>
    <property type="molecule type" value="Genomic_DNA"/>
</dbReference>
<dbReference type="InterPro" id="IPR036047">
    <property type="entry name" value="F-box-like_dom_sf"/>
</dbReference>
<name>A0AAD7IHS4_9AGAR</name>
<dbReference type="SUPFAM" id="SSF81383">
    <property type="entry name" value="F-box domain"/>
    <property type="match status" value="1"/>
</dbReference>
<reference evidence="1" key="1">
    <citation type="submission" date="2023-03" db="EMBL/GenBank/DDBJ databases">
        <title>Massive genome expansion in bonnet fungi (Mycena s.s.) driven by repeated elements and novel gene families across ecological guilds.</title>
        <authorList>
            <consortium name="Lawrence Berkeley National Laboratory"/>
            <person name="Harder C.B."/>
            <person name="Miyauchi S."/>
            <person name="Viragh M."/>
            <person name="Kuo A."/>
            <person name="Thoen E."/>
            <person name="Andreopoulos B."/>
            <person name="Lu D."/>
            <person name="Skrede I."/>
            <person name="Drula E."/>
            <person name="Henrissat B."/>
            <person name="Morin E."/>
            <person name="Kohler A."/>
            <person name="Barry K."/>
            <person name="LaButti K."/>
            <person name="Morin E."/>
            <person name="Salamov A."/>
            <person name="Lipzen A."/>
            <person name="Mereny Z."/>
            <person name="Hegedus B."/>
            <person name="Baldrian P."/>
            <person name="Stursova M."/>
            <person name="Weitz H."/>
            <person name="Taylor A."/>
            <person name="Grigoriev I.V."/>
            <person name="Nagy L.G."/>
            <person name="Martin F."/>
            <person name="Kauserud H."/>
        </authorList>
    </citation>
    <scope>NUCLEOTIDE SEQUENCE</scope>
    <source>
        <strain evidence="1">CBHHK188m</strain>
    </source>
</reference>
<sequence length="370" mass="41313">MPDFVQSFAPEVLTEIWRDLPRQSKSRLLQVSRTWQRMAFAIPYLWTEISFGPRSMRQDLILAREWLEHSGTLSLSATIWRPPLGSSDPELSVQSMLEAIGPALPRMQELRINVPEANANMTTIRDEPTAADTLVTYPAIFYPLPLPHLLSLQMSNIPPFFPTVPLGLTELVLGHQIPQFTPTLIQLKAALESAPALGRLGFYHDIPGFDWVNPVDPEIVISLPSLESLSMCHLPVEALSSILPILDVPNFSDLTIALDSREIRTNDNVPILAQLHVPEFASRLRSLNIQNLTHTCDPAFFQPFCNLQHLGLDFSPGSLSQTFWDALASPKTHGPTYLPLLREITLLSIPPVHAQELVLLRRNAAHFTGA</sequence>
<dbReference type="Gene3D" id="3.80.10.10">
    <property type="entry name" value="Ribonuclease Inhibitor"/>
    <property type="match status" value="1"/>
</dbReference>
<proteinExistence type="predicted"/>
<evidence type="ECO:0000313" key="2">
    <source>
        <dbReference type="Proteomes" id="UP001215280"/>
    </source>
</evidence>
<keyword evidence="2" id="KW-1185">Reference proteome</keyword>
<dbReference type="InterPro" id="IPR032675">
    <property type="entry name" value="LRR_dom_sf"/>
</dbReference>